<keyword evidence="3" id="KW-1185">Reference proteome</keyword>
<organism evidence="2 3">
    <name type="scientific">Aquincola agrisoli</name>
    <dbReference type="NCBI Taxonomy" id="3119538"/>
    <lineage>
        <taxon>Bacteria</taxon>
        <taxon>Pseudomonadati</taxon>
        <taxon>Pseudomonadota</taxon>
        <taxon>Betaproteobacteria</taxon>
        <taxon>Burkholderiales</taxon>
        <taxon>Sphaerotilaceae</taxon>
        <taxon>Aquincola</taxon>
    </lineage>
</organism>
<dbReference type="InterPro" id="IPR004675">
    <property type="entry name" value="AhpD_core"/>
</dbReference>
<dbReference type="SUPFAM" id="SSF69118">
    <property type="entry name" value="AhpD-like"/>
    <property type="match status" value="1"/>
</dbReference>
<dbReference type="Gene3D" id="1.20.1290.10">
    <property type="entry name" value="AhpD-like"/>
    <property type="match status" value="1"/>
</dbReference>
<accession>A0AAW9Q9B1</accession>
<evidence type="ECO:0000259" key="1">
    <source>
        <dbReference type="Pfam" id="PF02627"/>
    </source>
</evidence>
<dbReference type="RefSeq" id="WP_332292109.1">
    <property type="nucleotide sequence ID" value="NZ_JAZIBG010000046.1"/>
</dbReference>
<sequence length="159" mass="18035">MTQRIDYMQQSSALFKKFVEFNMLVKDSAIETSSLDLVSIRASQINGCGFCLDMHVKQAKLHGERELRLYHVSIWRESTLFTPRERAVLAWTEALTTLPPHGVPDEVYDSVRDELTEKEISDLTFAVMAINAWNRINVAFRAVPGTLDVPYGLTKANLS</sequence>
<feature type="domain" description="Carboxymuconolactone decarboxylase-like" evidence="1">
    <location>
        <begin position="14"/>
        <end position="94"/>
    </location>
</feature>
<dbReference type="GO" id="GO:0051920">
    <property type="term" value="F:peroxiredoxin activity"/>
    <property type="evidence" value="ECO:0007669"/>
    <property type="project" value="InterPro"/>
</dbReference>
<dbReference type="InterPro" id="IPR003779">
    <property type="entry name" value="CMD-like"/>
</dbReference>
<dbReference type="InterPro" id="IPR029032">
    <property type="entry name" value="AhpD-like"/>
</dbReference>
<name>A0AAW9Q9B1_9BURK</name>
<evidence type="ECO:0000313" key="2">
    <source>
        <dbReference type="EMBL" id="MEF7616573.1"/>
    </source>
</evidence>
<dbReference type="NCBIfam" id="TIGR00778">
    <property type="entry name" value="ahpD_dom"/>
    <property type="match status" value="1"/>
</dbReference>
<reference evidence="2 3" key="1">
    <citation type="submission" date="2024-02" db="EMBL/GenBank/DDBJ databases">
        <title>Genome sequence of Aquincola sp. MAHUQ-54.</title>
        <authorList>
            <person name="Huq M.A."/>
        </authorList>
    </citation>
    <scope>NUCLEOTIDE SEQUENCE [LARGE SCALE GENOMIC DNA]</scope>
    <source>
        <strain evidence="2 3">MAHUQ-54</strain>
    </source>
</reference>
<dbReference type="Proteomes" id="UP001336250">
    <property type="component" value="Unassembled WGS sequence"/>
</dbReference>
<dbReference type="PANTHER" id="PTHR34846:SF10">
    <property type="entry name" value="CYTOPLASMIC PROTEIN"/>
    <property type="match status" value="1"/>
</dbReference>
<comment type="caution">
    <text evidence="2">The sequence shown here is derived from an EMBL/GenBank/DDBJ whole genome shotgun (WGS) entry which is preliminary data.</text>
</comment>
<evidence type="ECO:0000313" key="3">
    <source>
        <dbReference type="Proteomes" id="UP001336250"/>
    </source>
</evidence>
<dbReference type="PANTHER" id="PTHR34846">
    <property type="entry name" value="4-CARBOXYMUCONOLACTONE DECARBOXYLASE FAMILY PROTEIN (AFU_ORTHOLOGUE AFUA_6G11590)"/>
    <property type="match status" value="1"/>
</dbReference>
<dbReference type="Pfam" id="PF02627">
    <property type="entry name" value="CMD"/>
    <property type="match status" value="1"/>
</dbReference>
<protein>
    <submittedName>
        <fullName evidence="2">Carboxymuconolactone decarboxylase family protein</fullName>
    </submittedName>
</protein>
<dbReference type="EMBL" id="JAZIBG010000046">
    <property type="protein sequence ID" value="MEF7616573.1"/>
    <property type="molecule type" value="Genomic_DNA"/>
</dbReference>
<gene>
    <name evidence="2" type="ORF">V4F39_21845</name>
</gene>
<dbReference type="AlphaFoldDB" id="A0AAW9Q9B1"/>
<proteinExistence type="predicted"/>